<dbReference type="EMBL" id="BROD01000001">
    <property type="protein sequence ID" value="GKX65135.1"/>
    <property type="molecule type" value="Genomic_DNA"/>
</dbReference>
<proteinExistence type="predicted"/>
<name>A0ACB5R7T2_9CLOT</name>
<keyword evidence="2" id="KW-1185">Reference proteome</keyword>
<dbReference type="Proteomes" id="UP001058074">
    <property type="component" value="Unassembled WGS sequence"/>
</dbReference>
<sequence>MLGCKSDNGRFKVAVLVLLVLCALICAGTFFSKLDGNISNKYNIAAAKKQYNNKSINILLLGIDEVQNINSKNNKTKNNDTIIVVKYDGIKQWVTATSVPTDMLLKGSVKYEKISSLYTENGEKSSKDAVEKLIEQPIDYVVKIDYAALKKLVDSIGGIQVDVDRDMKYDDNAKNIHISLKKGKNVQLDGEKTVQFFRWQKNNNGIGEKIDYDMRIVNQQKVLQAIISKCRAQKVLDKMPNIIDEMHKCISTDMPADKLMAYCLKVLDLKNTSVRFLTLNGTPIDYNDQFYLKYDEDGNSNIIAAMKGDAPIEVLDIKRADLKIKVLNGSRINGLAASVARKLKAKGYKQIEISNTKLTKETSIEVKDDKIKYIIATDSKIANVNNDLKNNKDYAGNDAVIILGQDYKASESK</sequence>
<reference evidence="1" key="1">
    <citation type="journal article" date="2025" name="Int. J. Syst. Evol. Microbiol.">
        <title>Inconstantimicrobium mannanitabidum sp. nov., a novel member of the family Clostridiaceae isolated from anoxic soil under the treatment of reductive soil disinfestation.</title>
        <authorList>
            <person name="Ueki A."/>
            <person name="Tonouchi A."/>
            <person name="Honma S."/>
            <person name="Kaku N."/>
            <person name="Ueki K."/>
        </authorList>
    </citation>
    <scope>NUCLEOTIDE SEQUENCE</scope>
    <source>
        <strain evidence="1">TW13</strain>
    </source>
</reference>
<organism evidence="1 2">
    <name type="scientific">Inconstantimicrobium mannanitabidum</name>
    <dbReference type="NCBI Taxonomy" id="1604901"/>
    <lineage>
        <taxon>Bacteria</taxon>
        <taxon>Bacillati</taxon>
        <taxon>Bacillota</taxon>
        <taxon>Clostridia</taxon>
        <taxon>Eubacteriales</taxon>
        <taxon>Clostridiaceae</taxon>
        <taxon>Inconstantimicrobium</taxon>
    </lineage>
</organism>
<protein>
    <submittedName>
        <fullName evidence="1">Transcriptional regulator</fullName>
    </submittedName>
</protein>
<evidence type="ECO:0000313" key="1">
    <source>
        <dbReference type="EMBL" id="GKX65135.1"/>
    </source>
</evidence>
<comment type="caution">
    <text evidence="1">The sequence shown here is derived from an EMBL/GenBank/DDBJ whole genome shotgun (WGS) entry which is preliminary data.</text>
</comment>
<gene>
    <name evidence="1" type="ORF">rsdtw13_03930</name>
</gene>
<evidence type="ECO:0000313" key="2">
    <source>
        <dbReference type="Proteomes" id="UP001058074"/>
    </source>
</evidence>
<accession>A0ACB5R7T2</accession>